<keyword evidence="1 2" id="KW-0238">DNA-binding</keyword>
<dbReference type="PROSITE" id="PS50977">
    <property type="entry name" value="HTH_TETR_2"/>
    <property type="match status" value="1"/>
</dbReference>
<feature type="DNA-binding region" description="H-T-H motif" evidence="2">
    <location>
        <begin position="32"/>
        <end position="51"/>
    </location>
</feature>
<proteinExistence type="predicted"/>
<name>A0A1D9P004_9FIRM</name>
<reference evidence="5" key="1">
    <citation type="submission" date="2016-10" db="EMBL/GenBank/DDBJ databases">
        <title>The complete genome sequence of the rumen bacterium Butyrivibrio hungatei MB2003.</title>
        <authorList>
            <person name="Palevich N."/>
            <person name="Kelly W.J."/>
            <person name="Leahy S.C."/>
            <person name="Altermann E."/>
            <person name="Rakonjac J."/>
            <person name="Attwood G.T."/>
        </authorList>
    </citation>
    <scope>NUCLEOTIDE SEQUENCE [LARGE SCALE GENOMIC DNA]</scope>
    <source>
        <strain evidence="5">MB2003</strain>
    </source>
</reference>
<evidence type="ECO:0000259" key="3">
    <source>
        <dbReference type="PROSITE" id="PS50977"/>
    </source>
</evidence>
<dbReference type="GO" id="GO:0003677">
    <property type="term" value="F:DNA binding"/>
    <property type="evidence" value="ECO:0007669"/>
    <property type="project" value="UniProtKB-UniRule"/>
</dbReference>
<organism evidence="4 5">
    <name type="scientific">Butyrivibrio hungatei</name>
    <dbReference type="NCBI Taxonomy" id="185008"/>
    <lineage>
        <taxon>Bacteria</taxon>
        <taxon>Bacillati</taxon>
        <taxon>Bacillota</taxon>
        <taxon>Clostridia</taxon>
        <taxon>Lachnospirales</taxon>
        <taxon>Lachnospiraceae</taxon>
        <taxon>Butyrivibrio</taxon>
    </lineage>
</organism>
<dbReference type="OrthoDB" id="9812484at2"/>
<protein>
    <submittedName>
        <fullName evidence="4">TetR family transcriptional regulator</fullName>
    </submittedName>
</protein>
<keyword evidence="5" id="KW-1185">Reference proteome</keyword>
<dbReference type="RefSeq" id="WP_071175444.1">
    <property type="nucleotide sequence ID" value="NZ_CP017831.1"/>
</dbReference>
<evidence type="ECO:0000256" key="2">
    <source>
        <dbReference type="PROSITE-ProRule" id="PRU00335"/>
    </source>
</evidence>
<dbReference type="PRINTS" id="PR00455">
    <property type="entry name" value="HTHTETR"/>
</dbReference>
<dbReference type="Gene3D" id="1.10.357.10">
    <property type="entry name" value="Tetracycline Repressor, domain 2"/>
    <property type="match status" value="1"/>
</dbReference>
<dbReference type="EMBL" id="CP017831">
    <property type="protein sequence ID" value="AOZ95694.1"/>
    <property type="molecule type" value="Genomic_DNA"/>
</dbReference>
<evidence type="ECO:0000313" key="4">
    <source>
        <dbReference type="EMBL" id="AOZ95694.1"/>
    </source>
</evidence>
<dbReference type="Proteomes" id="UP000179284">
    <property type="component" value="Chromosome I"/>
</dbReference>
<dbReference type="InterPro" id="IPR023772">
    <property type="entry name" value="DNA-bd_HTH_TetR-type_CS"/>
</dbReference>
<dbReference type="AlphaFoldDB" id="A0A1D9P004"/>
<dbReference type="KEGG" id="bhu:bhn_I0660"/>
<dbReference type="InterPro" id="IPR001647">
    <property type="entry name" value="HTH_TetR"/>
</dbReference>
<dbReference type="PROSITE" id="PS01081">
    <property type="entry name" value="HTH_TETR_1"/>
    <property type="match status" value="1"/>
</dbReference>
<accession>A0A1D9P004</accession>
<dbReference type="InterPro" id="IPR050624">
    <property type="entry name" value="HTH-type_Tx_Regulator"/>
</dbReference>
<dbReference type="PANTHER" id="PTHR43479:SF11">
    <property type="entry name" value="ACREF_ENVCD OPERON REPRESSOR-RELATED"/>
    <property type="match status" value="1"/>
</dbReference>
<dbReference type="PANTHER" id="PTHR43479">
    <property type="entry name" value="ACREF/ENVCD OPERON REPRESSOR-RELATED"/>
    <property type="match status" value="1"/>
</dbReference>
<evidence type="ECO:0000313" key="5">
    <source>
        <dbReference type="Proteomes" id="UP000179284"/>
    </source>
</evidence>
<feature type="domain" description="HTH tetR-type" evidence="3">
    <location>
        <begin position="9"/>
        <end position="69"/>
    </location>
</feature>
<dbReference type="InterPro" id="IPR009057">
    <property type="entry name" value="Homeodomain-like_sf"/>
</dbReference>
<dbReference type="SUPFAM" id="SSF46689">
    <property type="entry name" value="Homeodomain-like"/>
    <property type="match status" value="1"/>
</dbReference>
<gene>
    <name evidence="4" type="ORF">bhn_I0660</name>
</gene>
<sequence>MGKAAENKKMKMENLLNTSFELFTSQGINKTSIQDIVNKAGVAKGTFYLYFKDKYDIRNRLIAHKSSQLFMQAYTALEESDIHNFEDRIVFLVNHVLDELEANKGLLAFIYKDLSWAVFKKALISPLTNEDVDFAEIYRKMVEESEVKFSDPEVMLFLIIELVGSTGYSSIMYNDPVSLDSLKPHLEATVRSIIRQYTISK</sequence>
<evidence type="ECO:0000256" key="1">
    <source>
        <dbReference type="ARBA" id="ARBA00023125"/>
    </source>
</evidence>
<dbReference type="Pfam" id="PF00440">
    <property type="entry name" value="TetR_N"/>
    <property type="match status" value="1"/>
</dbReference>